<dbReference type="OrthoDB" id="568096at2759"/>
<dbReference type="AlphaFoldDB" id="A0A9D4UAZ8"/>
<proteinExistence type="predicted"/>
<dbReference type="Proteomes" id="UP000886520">
    <property type="component" value="Chromosome 20"/>
</dbReference>
<sequence>MHREYVNICLCIYFPSREKVVVSCFERRSFVGEEKSLGVETYIRQLQIRMVSIRKRRHLGIQERYKILSQLSRFNAHQTIPEFKLEVIQIGRMDTSEVLIEKKPEILPQPSSSHVELRSSKERNDSSQGLAMKMRKSSRRKQAENQDSCMLRGVYYKNMKWQAAIKVEKKQIHLGTVATMEEAAHLYDRAAYLCGRVPNFELSEEEKHELHGLQWEEFLLMTKEAIASKKKRKRIETCMRKRHISAPGEDETPPFYCTAFHPPQGAVFHIQ</sequence>
<evidence type="ECO:0000313" key="9">
    <source>
        <dbReference type="Proteomes" id="UP000886520"/>
    </source>
</evidence>
<evidence type="ECO:0000256" key="5">
    <source>
        <dbReference type="ARBA" id="ARBA00023242"/>
    </source>
</evidence>
<protein>
    <recommendedName>
        <fullName evidence="7">AP2/ERF domain-containing protein</fullName>
    </recommendedName>
</protein>
<feature type="domain" description="AP2/ERF" evidence="7">
    <location>
        <begin position="150"/>
        <end position="207"/>
    </location>
</feature>
<keyword evidence="5" id="KW-0539">Nucleus</keyword>
<comment type="caution">
    <text evidence="8">The sequence shown here is derived from an EMBL/GenBank/DDBJ whole genome shotgun (WGS) entry which is preliminary data.</text>
</comment>
<keyword evidence="2" id="KW-0805">Transcription regulation</keyword>
<dbReference type="EMBL" id="JABFUD020000020">
    <property type="protein sequence ID" value="KAI5064302.1"/>
    <property type="molecule type" value="Genomic_DNA"/>
</dbReference>
<dbReference type="SMART" id="SM00380">
    <property type="entry name" value="AP2"/>
    <property type="match status" value="1"/>
</dbReference>
<evidence type="ECO:0000313" key="8">
    <source>
        <dbReference type="EMBL" id="KAI5064302.1"/>
    </source>
</evidence>
<dbReference type="GO" id="GO:0003700">
    <property type="term" value="F:DNA-binding transcription factor activity"/>
    <property type="evidence" value="ECO:0007669"/>
    <property type="project" value="InterPro"/>
</dbReference>
<keyword evidence="9" id="KW-1185">Reference proteome</keyword>
<keyword evidence="3" id="KW-0238">DNA-binding</keyword>
<feature type="compositionally biased region" description="Basic and acidic residues" evidence="6">
    <location>
        <begin position="115"/>
        <end position="125"/>
    </location>
</feature>
<accession>A0A9D4UAZ8</accession>
<evidence type="ECO:0000256" key="1">
    <source>
        <dbReference type="ARBA" id="ARBA00004123"/>
    </source>
</evidence>
<evidence type="ECO:0000256" key="4">
    <source>
        <dbReference type="ARBA" id="ARBA00023163"/>
    </source>
</evidence>
<evidence type="ECO:0000256" key="2">
    <source>
        <dbReference type="ARBA" id="ARBA00023015"/>
    </source>
</evidence>
<evidence type="ECO:0000256" key="6">
    <source>
        <dbReference type="SAM" id="MobiDB-lite"/>
    </source>
</evidence>
<keyword evidence="4" id="KW-0804">Transcription</keyword>
<dbReference type="Gene3D" id="3.30.730.10">
    <property type="entry name" value="AP2/ERF domain"/>
    <property type="match status" value="1"/>
</dbReference>
<evidence type="ECO:0000259" key="7">
    <source>
        <dbReference type="SMART" id="SM00380"/>
    </source>
</evidence>
<dbReference type="InterPro" id="IPR016177">
    <property type="entry name" value="DNA-bd_dom_sf"/>
</dbReference>
<organism evidence="8 9">
    <name type="scientific">Adiantum capillus-veneris</name>
    <name type="common">Maidenhair fern</name>
    <dbReference type="NCBI Taxonomy" id="13818"/>
    <lineage>
        <taxon>Eukaryota</taxon>
        <taxon>Viridiplantae</taxon>
        <taxon>Streptophyta</taxon>
        <taxon>Embryophyta</taxon>
        <taxon>Tracheophyta</taxon>
        <taxon>Polypodiopsida</taxon>
        <taxon>Polypodiidae</taxon>
        <taxon>Polypodiales</taxon>
        <taxon>Pteridineae</taxon>
        <taxon>Pteridaceae</taxon>
        <taxon>Vittarioideae</taxon>
        <taxon>Adiantum</taxon>
    </lineage>
</organism>
<reference evidence="8" key="1">
    <citation type="submission" date="2021-01" db="EMBL/GenBank/DDBJ databases">
        <title>Adiantum capillus-veneris genome.</title>
        <authorList>
            <person name="Fang Y."/>
            <person name="Liao Q."/>
        </authorList>
    </citation>
    <scope>NUCLEOTIDE SEQUENCE</scope>
    <source>
        <strain evidence="8">H3</strain>
        <tissue evidence="8">Leaf</tissue>
    </source>
</reference>
<dbReference type="SUPFAM" id="SSF54171">
    <property type="entry name" value="DNA-binding domain"/>
    <property type="match status" value="1"/>
</dbReference>
<name>A0A9D4UAZ8_ADICA</name>
<dbReference type="GO" id="GO:0005634">
    <property type="term" value="C:nucleus"/>
    <property type="evidence" value="ECO:0007669"/>
    <property type="project" value="UniProtKB-SubCell"/>
</dbReference>
<dbReference type="InterPro" id="IPR036955">
    <property type="entry name" value="AP2/ERF_dom_sf"/>
</dbReference>
<dbReference type="PANTHER" id="PTHR32467">
    <property type="entry name" value="AP2-LIKE ETHYLENE-RESPONSIVE TRANSCRIPTION FACTOR"/>
    <property type="match status" value="1"/>
</dbReference>
<dbReference type="GO" id="GO:0003677">
    <property type="term" value="F:DNA binding"/>
    <property type="evidence" value="ECO:0007669"/>
    <property type="project" value="UniProtKB-KW"/>
</dbReference>
<dbReference type="InterPro" id="IPR001471">
    <property type="entry name" value="AP2/ERF_dom"/>
</dbReference>
<comment type="subcellular location">
    <subcellularLocation>
        <location evidence="1">Nucleus</location>
    </subcellularLocation>
</comment>
<evidence type="ECO:0000256" key="3">
    <source>
        <dbReference type="ARBA" id="ARBA00023125"/>
    </source>
</evidence>
<dbReference type="PANTHER" id="PTHR32467:SF4">
    <property type="entry name" value="OS02G0499000 PROTEIN"/>
    <property type="match status" value="1"/>
</dbReference>
<gene>
    <name evidence="8" type="ORF">GOP47_0020972</name>
</gene>
<feature type="region of interest" description="Disordered" evidence="6">
    <location>
        <begin position="109"/>
        <end position="145"/>
    </location>
</feature>